<evidence type="ECO:0000313" key="2">
    <source>
        <dbReference type="EMBL" id="OQP35082.1"/>
    </source>
</evidence>
<dbReference type="GO" id="GO:0022857">
    <property type="term" value="F:transmembrane transporter activity"/>
    <property type="evidence" value="ECO:0007669"/>
    <property type="project" value="InterPro"/>
</dbReference>
<feature type="transmembrane region" description="Helical" evidence="1">
    <location>
        <begin position="494"/>
        <end position="511"/>
    </location>
</feature>
<feature type="transmembrane region" description="Helical" evidence="1">
    <location>
        <begin position="412"/>
        <end position="432"/>
    </location>
</feature>
<dbReference type="RefSeq" id="WP_081137376.1">
    <property type="nucleotide sequence ID" value="NZ_MWUE01000008.1"/>
</dbReference>
<keyword evidence="1" id="KW-0812">Transmembrane</keyword>
<dbReference type="EMBL" id="MWUE01000008">
    <property type="protein sequence ID" value="OQP35082.1"/>
    <property type="molecule type" value="Genomic_DNA"/>
</dbReference>
<feature type="transmembrane region" description="Helical" evidence="1">
    <location>
        <begin position="360"/>
        <end position="379"/>
    </location>
</feature>
<reference evidence="2 3" key="1">
    <citation type="submission" date="2017-02" db="EMBL/GenBank/DDBJ databases">
        <title>Whole genome shotgun sequence of Pantoea agglomerans strain AS1 isolated from a cycad, Zamia floridana in Central Florida, USA.</title>
        <authorList>
            <person name="Lata P."/>
            <person name="Govindarajan S."/>
            <person name="Qi F."/>
            <person name="Li J.-L."/>
            <person name="Maurya S.K."/>
            <person name="Sahoo M.K."/>
        </authorList>
    </citation>
    <scope>NUCLEOTIDE SEQUENCE [LARGE SCALE GENOMIC DNA]</scope>
    <source>
        <strain evidence="2 3">AS1</strain>
    </source>
</reference>
<feature type="transmembrane region" description="Helical" evidence="1">
    <location>
        <begin position="94"/>
        <end position="111"/>
    </location>
</feature>
<keyword evidence="1" id="KW-1133">Transmembrane helix</keyword>
<comment type="caution">
    <text evidence="2">The sequence shown here is derived from an EMBL/GenBank/DDBJ whole genome shotgun (WGS) entry which is preliminary data.</text>
</comment>
<gene>
    <name evidence="2" type="ORF">B2J69_06105</name>
</gene>
<evidence type="ECO:0000256" key="1">
    <source>
        <dbReference type="SAM" id="Phobius"/>
    </source>
</evidence>
<protein>
    <submittedName>
        <fullName evidence="2">Fusaric acid resistance protein</fullName>
    </submittedName>
</protein>
<accession>A0A1V9DMK2</accession>
<proteinExistence type="predicted"/>
<keyword evidence="1" id="KW-0472">Membrane</keyword>
<organism evidence="2 3">
    <name type="scientific">Pantoea latae</name>
    <dbReference type="NCBI Taxonomy" id="1964541"/>
    <lineage>
        <taxon>Bacteria</taxon>
        <taxon>Pseudomonadati</taxon>
        <taxon>Pseudomonadota</taxon>
        <taxon>Gammaproteobacteria</taxon>
        <taxon>Enterobacterales</taxon>
        <taxon>Erwiniaceae</taxon>
        <taxon>Pantoea</taxon>
    </lineage>
</organism>
<keyword evidence="3" id="KW-1185">Reference proteome</keyword>
<feature type="transmembrane region" description="Helical" evidence="1">
    <location>
        <begin position="23"/>
        <end position="41"/>
    </location>
</feature>
<dbReference type="Pfam" id="PF04632">
    <property type="entry name" value="FUSC"/>
    <property type="match status" value="1"/>
</dbReference>
<feature type="transmembrane region" description="Helical" evidence="1">
    <location>
        <begin position="385"/>
        <end position="403"/>
    </location>
</feature>
<dbReference type="InterPro" id="IPR006726">
    <property type="entry name" value="PHBA_efflux_AaeB/fusaric-R"/>
</dbReference>
<dbReference type="Proteomes" id="UP000192769">
    <property type="component" value="Unassembled WGS sequence"/>
</dbReference>
<dbReference type="AlphaFoldDB" id="A0A1V9DMK2"/>
<feature type="transmembrane region" description="Helical" evidence="1">
    <location>
        <begin position="438"/>
        <end position="457"/>
    </location>
</feature>
<sequence length="666" mass="75020">MNLQWLAWDRLPWVKANASQWRYALRNAIAMCLALSIAYALDLDEPYWAMTSAAVISFPTVGGAISKSLGRIVGSLMGAGAALLIAGHTLNEPWLFTFFIAGWLALCTGIANHYQNNVAYAFSLAGYTAAIIVFSSVDLTDATDLWTLTQARVCEVISGILCAGFMMMVLPSTSDGDALMTSLQKMHARLLEHAALLLKPGAGDNVRAAHEAVISQILTMNLLRIQAFWSHYRFRRQNNVLNYVLHQQLRLTSVLSSLRRMLLNWPDAPPVLYQAIDALMQELARAQCDKYRLAQILRSVTPAADGDYRQRAFCQRLRYFCWMYLNVSRWIRLLTRADADTRFQPPRVPSLARESDSAEAGWSALRTFCAVVAGCAFWIATQWSAGAAALTLTAIACVLYSSAPSPSGSVSLLLKTLLWLSLFSFVMKFGLMVQISQLWQFLLVLFPLLLTLQLFKLQQKQRAALWGQFIVFMGSFIAVTNPPSWDYADFLNDNIAKVCGVLLAWLAFQILRPSSDARRSRRHIRALRLAFLDQLRRRPRLSETRFESQIYHRISQLSSSRDEQARVWLLRWGVVLLNCSHIVWQLRDWQPTSPALAKMREASLQDLQRITGARGVRHTSLDQTLTKLDEMIRQLVADGESEAISLAGILWRLRCSLAQLKQAVPE</sequence>
<feature type="transmembrane region" description="Helical" evidence="1">
    <location>
        <begin position="47"/>
        <end position="65"/>
    </location>
</feature>
<feature type="transmembrane region" description="Helical" evidence="1">
    <location>
        <begin position="464"/>
        <end position="482"/>
    </location>
</feature>
<evidence type="ECO:0000313" key="3">
    <source>
        <dbReference type="Proteomes" id="UP000192769"/>
    </source>
</evidence>
<dbReference type="GO" id="GO:0005886">
    <property type="term" value="C:plasma membrane"/>
    <property type="evidence" value="ECO:0007669"/>
    <property type="project" value="InterPro"/>
</dbReference>
<feature type="transmembrane region" description="Helical" evidence="1">
    <location>
        <begin position="72"/>
        <end position="88"/>
    </location>
</feature>
<feature type="transmembrane region" description="Helical" evidence="1">
    <location>
        <begin position="118"/>
        <end position="137"/>
    </location>
</feature>
<feature type="transmembrane region" description="Helical" evidence="1">
    <location>
        <begin position="149"/>
        <end position="170"/>
    </location>
</feature>
<dbReference type="OrthoDB" id="9807111at2"/>
<name>A0A1V9DMK2_9GAMM</name>